<sequence length="225" mass="25847">MPPQTAEVLHYHSKSQQVFYILSGVANFEIEDETVTVNANESLHIPVKTWHRIKNKSNDDLTFLVISEPKAQGDRIELLDYSEELKPYIKSLNYEWLEKYFKVEPGDAKSLANPKEHILDKGGFVWFVRFREQIVATVSLLKKADGDFELGKMAVSENFHGFGIGNMLIKQCFNKAKELGIPKLVLYSNTKLTPAIHLYRKFGFVETELESGLYERANIKMVKVF</sequence>
<comment type="caution">
    <text evidence="3">The sequence shown here is derived from an EMBL/GenBank/DDBJ whole genome shotgun (WGS) entry which is preliminary data.</text>
</comment>
<dbReference type="SUPFAM" id="SSF51182">
    <property type="entry name" value="RmlC-like cupins"/>
    <property type="match status" value="1"/>
</dbReference>
<dbReference type="InterPro" id="IPR011051">
    <property type="entry name" value="RmlC_Cupin_sf"/>
</dbReference>
<dbReference type="Pfam" id="PF00583">
    <property type="entry name" value="Acetyltransf_1"/>
    <property type="match status" value="1"/>
</dbReference>
<name>A0A7Y8Y0I4_9FLAO</name>
<evidence type="ECO:0000313" key="4">
    <source>
        <dbReference type="Proteomes" id="UP000535020"/>
    </source>
</evidence>
<dbReference type="Proteomes" id="UP000535020">
    <property type="component" value="Unassembled WGS sequence"/>
</dbReference>
<keyword evidence="1 3" id="KW-0808">Transferase</keyword>
<dbReference type="AlphaFoldDB" id="A0A7Y8Y0I4"/>
<feature type="domain" description="N-acetyltransferase" evidence="2">
    <location>
        <begin position="76"/>
        <end position="225"/>
    </location>
</feature>
<dbReference type="InterPro" id="IPR000182">
    <property type="entry name" value="GNAT_dom"/>
</dbReference>
<dbReference type="InterPro" id="IPR050769">
    <property type="entry name" value="NAT_camello-type"/>
</dbReference>
<dbReference type="SUPFAM" id="SSF55729">
    <property type="entry name" value="Acyl-CoA N-acyltransferases (Nat)"/>
    <property type="match status" value="1"/>
</dbReference>
<dbReference type="CDD" id="cd04301">
    <property type="entry name" value="NAT_SF"/>
    <property type="match status" value="1"/>
</dbReference>
<dbReference type="InterPro" id="IPR016181">
    <property type="entry name" value="Acyl_CoA_acyltransferase"/>
</dbReference>
<reference evidence="3 4" key="1">
    <citation type="submission" date="2020-07" db="EMBL/GenBank/DDBJ databases">
        <authorList>
            <person name="Sun Q."/>
        </authorList>
    </citation>
    <scope>NUCLEOTIDE SEQUENCE [LARGE SCALE GENOMIC DNA]</scope>
    <source>
        <strain evidence="3 4">MAH-1</strain>
    </source>
</reference>
<organism evidence="3 4">
    <name type="scientific">Flavobacterium agri</name>
    <dbReference type="NCBI Taxonomy" id="2743471"/>
    <lineage>
        <taxon>Bacteria</taxon>
        <taxon>Pseudomonadati</taxon>
        <taxon>Bacteroidota</taxon>
        <taxon>Flavobacteriia</taxon>
        <taxon>Flavobacteriales</taxon>
        <taxon>Flavobacteriaceae</taxon>
        <taxon>Flavobacterium</taxon>
    </lineage>
</organism>
<dbReference type="PANTHER" id="PTHR13947:SF37">
    <property type="entry name" value="LD18367P"/>
    <property type="match status" value="1"/>
</dbReference>
<evidence type="ECO:0000256" key="1">
    <source>
        <dbReference type="ARBA" id="ARBA00022679"/>
    </source>
</evidence>
<dbReference type="InterPro" id="IPR014710">
    <property type="entry name" value="RmlC-like_jellyroll"/>
</dbReference>
<dbReference type="PROSITE" id="PS51186">
    <property type="entry name" value="GNAT"/>
    <property type="match status" value="1"/>
</dbReference>
<dbReference type="Gene3D" id="2.60.120.10">
    <property type="entry name" value="Jelly Rolls"/>
    <property type="match status" value="1"/>
</dbReference>
<evidence type="ECO:0000259" key="2">
    <source>
        <dbReference type="PROSITE" id="PS51186"/>
    </source>
</evidence>
<dbReference type="EMBL" id="JACBJI010000002">
    <property type="protein sequence ID" value="NYA70180.1"/>
    <property type="molecule type" value="Genomic_DNA"/>
</dbReference>
<dbReference type="Pfam" id="PF07883">
    <property type="entry name" value="Cupin_2"/>
    <property type="match status" value="1"/>
</dbReference>
<evidence type="ECO:0000313" key="3">
    <source>
        <dbReference type="EMBL" id="NYA70180.1"/>
    </source>
</evidence>
<gene>
    <name evidence="3" type="ORF">HZF10_04555</name>
</gene>
<proteinExistence type="predicted"/>
<protein>
    <submittedName>
        <fullName evidence="3">GNAT family N-acetyltransferase</fullName>
    </submittedName>
</protein>
<accession>A0A7Y8Y0I4</accession>
<keyword evidence="4" id="KW-1185">Reference proteome</keyword>
<dbReference type="Gene3D" id="3.40.630.30">
    <property type="match status" value="1"/>
</dbReference>
<dbReference type="InterPro" id="IPR013096">
    <property type="entry name" value="Cupin_2"/>
</dbReference>
<dbReference type="PANTHER" id="PTHR13947">
    <property type="entry name" value="GNAT FAMILY N-ACETYLTRANSFERASE"/>
    <property type="match status" value="1"/>
</dbReference>
<dbReference type="GO" id="GO:0008080">
    <property type="term" value="F:N-acetyltransferase activity"/>
    <property type="evidence" value="ECO:0007669"/>
    <property type="project" value="InterPro"/>
</dbReference>